<name>A0A8R2GBS6_BOMMO</name>
<proteinExistence type="predicted"/>
<sequence>MKNMENLISTNQARKFYQEIRSVKKAYQPIAQFLEDEDGNLVTNIRELNVMWSQYFQNLLNCPPPTEDLDDNLQGPAEEEVEPLNFKEIKNAIMRLKNNKASGIDNLPSELWKYGGEALQSRFYNLIKMIWESEQQPVEWYSGVICPIHKKGSRKKCNFAKAYDSIDRSTLYRILTHFKIPQKLVRVVEVATRESRMTVRVGATLTDKFDVVSGLRQGDALSPMLFNLALGHAIIWKVNTLNGGVWLNGQHRVIGYAADLALLGERNQHVINALNCL</sequence>
<dbReference type="OrthoDB" id="6627613at2759"/>
<organism evidence="2 3">
    <name type="scientific">Bombyx mori</name>
    <name type="common">Silk moth</name>
    <dbReference type="NCBI Taxonomy" id="7091"/>
    <lineage>
        <taxon>Eukaryota</taxon>
        <taxon>Metazoa</taxon>
        <taxon>Ecdysozoa</taxon>
        <taxon>Arthropoda</taxon>
        <taxon>Hexapoda</taxon>
        <taxon>Insecta</taxon>
        <taxon>Pterygota</taxon>
        <taxon>Neoptera</taxon>
        <taxon>Endopterygota</taxon>
        <taxon>Lepidoptera</taxon>
        <taxon>Glossata</taxon>
        <taxon>Ditrysia</taxon>
        <taxon>Bombycoidea</taxon>
        <taxon>Bombycidae</taxon>
        <taxon>Bombycinae</taxon>
        <taxon>Bombyx</taxon>
    </lineage>
</organism>
<evidence type="ECO:0000259" key="1">
    <source>
        <dbReference type="Pfam" id="PF00078"/>
    </source>
</evidence>
<evidence type="ECO:0000313" key="3">
    <source>
        <dbReference type="Proteomes" id="UP000005204"/>
    </source>
</evidence>
<dbReference type="KEGG" id="bmor:105843006"/>
<dbReference type="GeneID" id="105843006"/>
<reference evidence="2" key="2">
    <citation type="submission" date="2022-06" db="UniProtKB">
        <authorList>
            <consortium name="EnsemblMetazoa"/>
        </authorList>
    </citation>
    <scope>IDENTIFICATION</scope>
    <source>
        <strain evidence="2">p50T (Dazao)</strain>
    </source>
</reference>
<evidence type="ECO:0000313" key="2">
    <source>
        <dbReference type="EnsemblMetazoa" id="XP_012553288.1"/>
    </source>
</evidence>
<dbReference type="Proteomes" id="UP000005204">
    <property type="component" value="Unassembled WGS sequence"/>
</dbReference>
<dbReference type="EnsemblMetazoa" id="XM_012697834.1">
    <property type="protein sequence ID" value="XP_012553288.1"/>
    <property type="gene ID" value="LOC105843006"/>
</dbReference>
<dbReference type="Pfam" id="PF00078">
    <property type="entry name" value="RVT_1"/>
    <property type="match status" value="1"/>
</dbReference>
<feature type="domain" description="Reverse transcriptase" evidence="1">
    <location>
        <begin position="159"/>
        <end position="276"/>
    </location>
</feature>
<keyword evidence="3" id="KW-1185">Reference proteome</keyword>
<reference evidence="3" key="1">
    <citation type="journal article" date="2008" name="Insect Biochem. Mol. Biol.">
        <title>The genome of a lepidopteran model insect, the silkworm Bombyx mori.</title>
        <authorList>
            <consortium name="International Silkworm Genome Consortium"/>
        </authorList>
    </citation>
    <scope>NUCLEOTIDE SEQUENCE [LARGE SCALE GENOMIC DNA]</scope>
    <source>
        <strain evidence="3">p50T</strain>
    </source>
</reference>
<protein>
    <recommendedName>
        <fullName evidence="1">Reverse transcriptase domain-containing protein</fullName>
    </recommendedName>
</protein>
<accession>A0A8R2GBS6</accession>
<dbReference type="InterPro" id="IPR000477">
    <property type="entry name" value="RT_dom"/>
</dbReference>
<dbReference type="SMR" id="A0A8R2GBS6"/>
<dbReference type="PANTHER" id="PTHR19446">
    <property type="entry name" value="REVERSE TRANSCRIPTASES"/>
    <property type="match status" value="1"/>
</dbReference>
<dbReference type="AlphaFoldDB" id="A0A8R2GBS6"/>
<dbReference type="RefSeq" id="XP_012553288.1">
    <property type="nucleotide sequence ID" value="XM_012697834.1"/>
</dbReference>